<keyword evidence="5" id="KW-1185">Reference proteome</keyword>
<organism evidence="4 5">
    <name type="scientific">Maribellus comscasis</name>
    <dbReference type="NCBI Taxonomy" id="2681766"/>
    <lineage>
        <taxon>Bacteria</taxon>
        <taxon>Pseudomonadati</taxon>
        <taxon>Bacteroidota</taxon>
        <taxon>Bacteroidia</taxon>
        <taxon>Marinilabiliales</taxon>
        <taxon>Prolixibacteraceae</taxon>
        <taxon>Maribellus</taxon>
    </lineage>
</organism>
<gene>
    <name evidence="4" type="ORF">GM418_02055</name>
</gene>
<dbReference type="RefSeq" id="WP_158862656.1">
    <property type="nucleotide sequence ID" value="NZ_CP046401.1"/>
</dbReference>
<dbReference type="AlphaFoldDB" id="A0A6I6JN42"/>
<reference evidence="4 5" key="1">
    <citation type="submission" date="2019-11" db="EMBL/GenBank/DDBJ databases">
        <authorList>
            <person name="Zheng R.K."/>
            <person name="Sun C.M."/>
        </authorList>
    </citation>
    <scope>NUCLEOTIDE SEQUENCE [LARGE SCALE GENOMIC DNA]</scope>
    <source>
        <strain evidence="4 5">WC007</strain>
    </source>
</reference>
<dbReference type="PANTHER" id="PTHR30273">
    <property type="entry name" value="PERIPLASMIC SIGNAL SENSOR AND SIGMA FACTOR ACTIVATOR FECR-RELATED"/>
    <property type="match status" value="1"/>
</dbReference>
<dbReference type="FunFam" id="2.60.120.1440:FF:000001">
    <property type="entry name" value="Putative anti-sigma factor"/>
    <property type="match status" value="1"/>
</dbReference>
<dbReference type="Pfam" id="PF16344">
    <property type="entry name" value="FecR_C"/>
    <property type="match status" value="1"/>
</dbReference>
<feature type="transmembrane region" description="Helical" evidence="1">
    <location>
        <begin position="92"/>
        <end position="114"/>
    </location>
</feature>
<dbReference type="EMBL" id="CP046401">
    <property type="protein sequence ID" value="QGY42478.1"/>
    <property type="molecule type" value="Genomic_DNA"/>
</dbReference>
<dbReference type="PANTHER" id="PTHR30273:SF2">
    <property type="entry name" value="PROTEIN FECR"/>
    <property type="match status" value="1"/>
</dbReference>
<evidence type="ECO:0000259" key="3">
    <source>
        <dbReference type="Pfam" id="PF16344"/>
    </source>
</evidence>
<evidence type="ECO:0000256" key="1">
    <source>
        <dbReference type="SAM" id="Phobius"/>
    </source>
</evidence>
<dbReference type="InterPro" id="IPR032508">
    <property type="entry name" value="FecR_C"/>
</dbReference>
<dbReference type="InterPro" id="IPR012373">
    <property type="entry name" value="Ferrdict_sens_TM"/>
</dbReference>
<dbReference type="Gene3D" id="3.55.50.30">
    <property type="match status" value="1"/>
</dbReference>
<keyword evidence="1" id="KW-1133">Transmembrane helix</keyword>
<evidence type="ECO:0000259" key="2">
    <source>
        <dbReference type="Pfam" id="PF04773"/>
    </source>
</evidence>
<dbReference type="Gene3D" id="2.60.120.1440">
    <property type="match status" value="1"/>
</dbReference>
<evidence type="ECO:0000313" key="5">
    <source>
        <dbReference type="Proteomes" id="UP000428260"/>
    </source>
</evidence>
<dbReference type="InterPro" id="IPR006860">
    <property type="entry name" value="FecR"/>
</dbReference>
<keyword evidence="1" id="KW-0472">Membrane</keyword>
<feature type="domain" description="Protein FecR C-terminal" evidence="3">
    <location>
        <begin position="326"/>
        <end position="394"/>
    </location>
</feature>
<evidence type="ECO:0000313" key="4">
    <source>
        <dbReference type="EMBL" id="QGY42478.1"/>
    </source>
</evidence>
<dbReference type="Pfam" id="PF04773">
    <property type="entry name" value="FecR"/>
    <property type="match status" value="1"/>
</dbReference>
<dbReference type="Proteomes" id="UP000428260">
    <property type="component" value="Chromosome"/>
</dbReference>
<dbReference type="GO" id="GO:0016989">
    <property type="term" value="F:sigma factor antagonist activity"/>
    <property type="evidence" value="ECO:0007669"/>
    <property type="project" value="TreeGrafter"/>
</dbReference>
<feature type="domain" description="FecR protein" evidence="2">
    <location>
        <begin position="188"/>
        <end position="278"/>
    </location>
</feature>
<proteinExistence type="predicted"/>
<protein>
    <submittedName>
        <fullName evidence="4">DUF4974 domain-containing protein</fullName>
    </submittedName>
</protein>
<accession>A0A6I6JN42</accession>
<dbReference type="KEGG" id="mcos:GM418_02055"/>
<name>A0A6I6JN42_9BACT</name>
<keyword evidence="1" id="KW-0812">Transmembrane</keyword>
<sequence length="396" mass="45752">MDIYSQLIENPLFFKWIFHPTEELNAYWRAYLEQNPAETDAVLELKSNFEKYLKFTNKKIDEESKKKLAYRIVKQLDAVDKKKKHALFIKNIIKYAAVAFLFFSIGSSLVYLYMDSRQPEIVVDNSVMPAHAQDPVLIIDDQQQINLKPGESELDYSNSDDIIVNREERLKKKTQDDTPEMNTLIIPYGSRSKITLADGSVVWLNAGSRLIYPSAFVDKRREVFLVGEAFFEVTKNEKQPFFVKTADVEIKVLGTQFNVSAYPEDYSVQTALAEGSVELSRSNAGLLDKKIKLAPGELAYFNKKSKETVIYNVDVEYYTLWIQGLFSFSNTDLNRIIRKLERFYNIRFQFDDPLKGSIQITGKLDVTKEKNEVFEYLSNLTGLDFIELNANNYVIK</sequence>